<dbReference type="RefSeq" id="WP_310056636.1">
    <property type="nucleotide sequence ID" value="NZ_JAVDVY010000001.1"/>
</dbReference>
<feature type="transmembrane region" description="Helical" evidence="1">
    <location>
        <begin position="89"/>
        <end position="111"/>
    </location>
</feature>
<evidence type="ECO:0000313" key="2">
    <source>
        <dbReference type="EMBL" id="MDR7132821.1"/>
    </source>
</evidence>
<keyword evidence="3" id="KW-1185">Reference proteome</keyword>
<dbReference type="Proteomes" id="UP001251524">
    <property type="component" value="Unassembled WGS sequence"/>
</dbReference>
<feature type="transmembrane region" description="Helical" evidence="1">
    <location>
        <begin position="34"/>
        <end position="53"/>
    </location>
</feature>
<evidence type="ECO:0000256" key="1">
    <source>
        <dbReference type="SAM" id="Phobius"/>
    </source>
</evidence>
<proteinExistence type="predicted"/>
<protein>
    <submittedName>
        <fullName evidence="2">Thiol:disulfide interchange protein</fullName>
    </submittedName>
</protein>
<keyword evidence="1" id="KW-1133">Transmembrane helix</keyword>
<accession>A0ABU1W5G6</accession>
<keyword evidence="1" id="KW-0812">Transmembrane</keyword>
<keyword evidence="1" id="KW-0472">Membrane</keyword>
<feature type="transmembrane region" description="Helical" evidence="1">
    <location>
        <begin position="7"/>
        <end position="28"/>
    </location>
</feature>
<reference evidence="2 3" key="1">
    <citation type="submission" date="2023-07" db="EMBL/GenBank/DDBJ databases">
        <title>Sorghum-associated microbial communities from plants grown in Nebraska, USA.</title>
        <authorList>
            <person name="Schachtman D."/>
        </authorList>
    </citation>
    <scope>NUCLEOTIDE SEQUENCE [LARGE SCALE GENOMIC DNA]</scope>
    <source>
        <strain evidence="2 3">BE198</strain>
    </source>
</reference>
<organism evidence="2 3">
    <name type="scientific">Lysobacter niastensis</name>
    <dbReference type="NCBI Taxonomy" id="380629"/>
    <lineage>
        <taxon>Bacteria</taxon>
        <taxon>Pseudomonadati</taxon>
        <taxon>Pseudomonadota</taxon>
        <taxon>Gammaproteobacteria</taxon>
        <taxon>Lysobacterales</taxon>
        <taxon>Lysobacteraceae</taxon>
        <taxon>Lysobacter</taxon>
    </lineage>
</organism>
<evidence type="ECO:0000313" key="3">
    <source>
        <dbReference type="Proteomes" id="UP001251524"/>
    </source>
</evidence>
<sequence length="119" mass="12830">MPISSHIVSRAFALPFAGLAAWVVWVAAATPVGWSVTGVAMAVLFIGISYGLWEDKYWARRLGGIALLGAAILVPLMPFIPYVDRESPALGVTLLWLIPVEISLLASAYVLDRKHADGR</sequence>
<name>A0ABU1W5G6_9GAMM</name>
<gene>
    <name evidence="2" type="ORF">J2X06_000005</name>
</gene>
<feature type="transmembrane region" description="Helical" evidence="1">
    <location>
        <begin position="65"/>
        <end position="83"/>
    </location>
</feature>
<dbReference type="EMBL" id="JAVDVY010000001">
    <property type="protein sequence ID" value="MDR7132821.1"/>
    <property type="molecule type" value="Genomic_DNA"/>
</dbReference>
<comment type="caution">
    <text evidence="2">The sequence shown here is derived from an EMBL/GenBank/DDBJ whole genome shotgun (WGS) entry which is preliminary data.</text>
</comment>